<feature type="repeat" description="PPR" evidence="4">
    <location>
        <begin position="329"/>
        <end position="363"/>
    </location>
</feature>
<feature type="repeat" description="PPR" evidence="4">
    <location>
        <begin position="528"/>
        <end position="562"/>
    </location>
</feature>
<dbReference type="GeneID" id="109709804"/>
<dbReference type="Pfam" id="PF14432">
    <property type="entry name" value="DYW_deaminase"/>
    <property type="match status" value="1"/>
</dbReference>
<evidence type="ECO:0000313" key="7">
    <source>
        <dbReference type="RefSeq" id="XP_020087722.1"/>
    </source>
</evidence>
<dbReference type="FunFam" id="1.25.40.10:FF:000073">
    <property type="entry name" value="Pentatricopeptide repeat-containing protein chloroplastic"/>
    <property type="match status" value="1"/>
</dbReference>
<evidence type="ECO:0000256" key="1">
    <source>
        <dbReference type="ARBA" id="ARBA00006643"/>
    </source>
</evidence>
<dbReference type="InterPro" id="IPR032867">
    <property type="entry name" value="DYW_dom"/>
</dbReference>
<evidence type="ECO:0000256" key="3">
    <source>
        <dbReference type="ARBA" id="ARBA00022946"/>
    </source>
</evidence>
<dbReference type="FunFam" id="1.25.40.10:FF:000381">
    <property type="entry name" value="Pentatricopeptide repeat-containing protein"/>
    <property type="match status" value="1"/>
</dbReference>
<name>A0A6P5EW56_ANACO</name>
<evidence type="ECO:0000313" key="6">
    <source>
        <dbReference type="Proteomes" id="UP000515123"/>
    </source>
</evidence>
<dbReference type="Pfam" id="PF01535">
    <property type="entry name" value="PPR"/>
    <property type="match status" value="6"/>
</dbReference>
<dbReference type="FunFam" id="1.25.40.10:FF:000031">
    <property type="entry name" value="Pentatricopeptide repeat-containing protein mitochondrial"/>
    <property type="match status" value="1"/>
</dbReference>
<dbReference type="Gramene" id="Aco027154.1.mrna1">
    <property type="protein sequence ID" value="Aco027154.1.mrna1.cds1"/>
    <property type="gene ID" value="Aco027154.1.path1"/>
</dbReference>
<comment type="similarity">
    <text evidence="1">Belongs to the PPR family. PCMP-H subfamily.</text>
</comment>
<feature type="repeat" description="PPR" evidence="4">
    <location>
        <begin position="196"/>
        <end position="226"/>
    </location>
</feature>
<proteinExistence type="inferred from homology"/>
<dbReference type="Pfam" id="PF20431">
    <property type="entry name" value="E_motif"/>
    <property type="match status" value="1"/>
</dbReference>
<feature type="repeat" description="PPR" evidence="4">
    <location>
        <begin position="126"/>
        <end position="160"/>
    </location>
</feature>
<dbReference type="Gene3D" id="1.25.40.10">
    <property type="entry name" value="Tetratricopeptide repeat domain"/>
    <property type="match status" value="5"/>
</dbReference>
<dbReference type="InterPro" id="IPR011990">
    <property type="entry name" value="TPR-like_helical_dom_sf"/>
</dbReference>
<dbReference type="GO" id="GO:0003723">
    <property type="term" value="F:RNA binding"/>
    <property type="evidence" value="ECO:0007669"/>
    <property type="project" value="InterPro"/>
</dbReference>
<dbReference type="InterPro" id="IPR046849">
    <property type="entry name" value="E2_motif"/>
</dbReference>
<evidence type="ECO:0000259" key="5">
    <source>
        <dbReference type="Pfam" id="PF14432"/>
    </source>
</evidence>
<dbReference type="FunFam" id="1.25.40.10:FF:000382">
    <property type="entry name" value="Pentatricopeptide repeat-containing protein"/>
    <property type="match status" value="1"/>
</dbReference>
<dbReference type="NCBIfam" id="TIGR00756">
    <property type="entry name" value="PPR"/>
    <property type="match status" value="6"/>
</dbReference>
<dbReference type="PANTHER" id="PTHR47926">
    <property type="entry name" value="PENTATRICOPEPTIDE REPEAT-CONTAINING PROTEIN"/>
    <property type="match status" value="1"/>
</dbReference>
<dbReference type="InterPro" id="IPR002885">
    <property type="entry name" value="PPR_rpt"/>
</dbReference>
<evidence type="ECO:0000256" key="2">
    <source>
        <dbReference type="ARBA" id="ARBA00022737"/>
    </source>
</evidence>
<dbReference type="FunFam" id="1.25.40.10:FF:000366">
    <property type="entry name" value="Pentatricopeptide (PPR) repeat-containing protein"/>
    <property type="match status" value="1"/>
</dbReference>
<dbReference type="InterPro" id="IPR046848">
    <property type="entry name" value="E_motif"/>
</dbReference>
<dbReference type="InterPro" id="IPR046960">
    <property type="entry name" value="PPR_At4g14850-like_plant"/>
</dbReference>
<sequence length="835" mass="93278">MHPSLVCYRDKLHRSLRPLLFPPLVRRNVAAKSCGTKPFTTHEAVGLFLRAHRSDVSPLDDSTLSSILRLCGALSDVVFGKQLHSLCVKYDQDKALSVGTSLLGMYAKCHSIEDAAKVFDGMPERNAVAWTTLIAGRTQCGSRESVPELFFRMQVEGFWPNPLTFSGVLAAAAADRAIEQGKRVHGQLIKFGYRSTVFVCNSLINMYSKCGQVEESVLVFERMENRDAVSWNSMIAGLVSNGRDLEALQHFYQMRLLGVKPTQLSFATVVKLCANLKQLDFARQLHSCVAKEGYGSDGNIMTALMVVYSKCNKLEDAYALFSSMEGARNVVSWTAIISGYIQNGDAARAAVLFGQMRKDYVEPNDFTYSVILTTSPTISPFEIHAQVIKSNYQHAPSVGTALLAAYSKIGNTRDALSIFVRIEDKDIVAWSAMLACYAQAGDCEGAVKLFEEMGKKKVRPNEFTLSSVINASTCPTAAADQGKQFHAISIKYRYHNFLCVSSALLTMYAKKGCIESAQKVFERQLVRDLVSWNSMVSGFAQHGYGKKALKIFKQMEDQGMEMDGITFIGVLSACTHAGLVEEGRRNFDSMVKDHQISPTDEHYSCMVDLYSRAGKLEEAMSLVQGMPYPAGTTVWRTLLSACRLHKNIELGKLAAEKLITMEPQDSAAYVLLSNIYATARRWDERASVRKLMDERKVKKEAGRSWIQVKNKVHSFVASDRVHPMSDKIYEKLEDMLSRLKGEGYKPDTEYVLHEMEEEQKEDMLFRHSEKLALAFGLMVTPECAPIHIVKNLRICGDCHTVMKMVSDVEGREIVVRDSTRFHHFMGGSCSCGDYW</sequence>
<dbReference type="Pfam" id="PF20430">
    <property type="entry name" value="Eplus_motif"/>
    <property type="match status" value="1"/>
</dbReference>
<evidence type="ECO:0000256" key="4">
    <source>
        <dbReference type="PROSITE-ProRule" id="PRU00708"/>
    </source>
</evidence>
<keyword evidence="6" id="KW-1185">Reference proteome</keyword>
<dbReference type="GO" id="GO:0009451">
    <property type="term" value="P:RNA modification"/>
    <property type="evidence" value="ECO:0007669"/>
    <property type="project" value="InterPro"/>
</dbReference>
<dbReference type="GO" id="GO:0008270">
    <property type="term" value="F:zinc ion binding"/>
    <property type="evidence" value="ECO:0007669"/>
    <property type="project" value="InterPro"/>
</dbReference>
<dbReference type="PROSITE" id="PS51375">
    <property type="entry name" value="PPR"/>
    <property type="match status" value="6"/>
</dbReference>
<reference evidence="6" key="1">
    <citation type="journal article" date="2015" name="Nat. Genet.">
        <title>The pineapple genome and the evolution of CAM photosynthesis.</title>
        <authorList>
            <person name="Ming R."/>
            <person name="VanBuren R."/>
            <person name="Wai C.M."/>
            <person name="Tang H."/>
            <person name="Schatz M.C."/>
            <person name="Bowers J.E."/>
            <person name="Lyons E."/>
            <person name="Wang M.L."/>
            <person name="Chen J."/>
            <person name="Biggers E."/>
            <person name="Zhang J."/>
            <person name="Huang L."/>
            <person name="Zhang L."/>
            <person name="Miao W."/>
            <person name="Zhang J."/>
            <person name="Ye Z."/>
            <person name="Miao C."/>
            <person name="Lin Z."/>
            <person name="Wang H."/>
            <person name="Zhou H."/>
            <person name="Yim W.C."/>
            <person name="Priest H.D."/>
            <person name="Zheng C."/>
            <person name="Woodhouse M."/>
            <person name="Edger P.P."/>
            <person name="Guyot R."/>
            <person name="Guo H.B."/>
            <person name="Guo H."/>
            <person name="Zheng G."/>
            <person name="Singh R."/>
            <person name="Sharma A."/>
            <person name="Min X."/>
            <person name="Zheng Y."/>
            <person name="Lee H."/>
            <person name="Gurtowski J."/>
            <person name="Sedlazeck F.J."/>
            <person name="Harkess A."/>
            <person name="McKain M.R."/>
            <person name="Liao Z."/>
            <person name="Fang J."/>
            <person name="Liu J."/>
            <person name="Zhang X."/>
            <person name="Zhang Q."/>
            <person name="Hu W."/>
            <person name="Qin Y."/>
            <person name="Wang K."/>
            <person name="Chen L.Y."/>
            <person name="Shirley N."/>
            <person name="Lin Y.R."/>
            <person name="Liu L.Y."/>
            <person name="Hernandez A.G."/>
            <person name="Wright C.L."/>
            <person name="Bulone V."/>
            <person name="Tuskan G.A."/>
            <person name="Heath K."/>
            <person name="Zee F."/>
            <person name="Moore P.H."/>
            <person name="Sunkar R."/>
            <person name="Leebens-Mack J.H."/>
            <person name="Mockler T."/>
            <person name="Bennetzen J.L."/>
            <person name="Freeling M."/>
            <person name="Sankoff D."/>
            <person name="Paterson A.H."/>
            <person name="Zhu X."/>
            <person name="Yang X."/>
            <person name="Smith J.A."/>
            <person name="Cushman J.C."/>
            <person name="Paull R.E."/>
            <person name="Yu Q."/>
        </authorList>
    </citation>
    <scope>NUCLEOTIDE SEQUENCE [LARGE SCALE GENOMIC DNA]</scope>
    <source>
        <strain evidence="6">cv. F153</strain>
    </source>
</reference>
<dbReference type="FunFam" id="1.25.40.10:FF:000201">
    <property type="entry name" value="Pentatricopeptide repeat-containing protein mitochondrial"/>
    <property type="match status" value="1"/>
</dbReference>
<dbReference type="SUPFAM" id="SSF48452">
    <property type="entry name" value="TPR-like"/>
    <property type="match status" value="1"/>
</dbReference>
<dbReference type="Proteomes" id="UP000515123">
    <property type="component" value="Linkage group 5"/>
</dbReference>
<accession>A0A6P5EW56</accession>
<dbReference type="RefSeq" id="XP_020087722.1">
    <property type="nucleotide sequence ID" value="XM_020232133.1"/>
</dbReference>
<reference evidence="7" key="2">
    <citation type="submission" date="2025-08" db="UniProtKB">
        <authorList>
            <consortium name="RefSeq"/>
        </authorList>
    </citation>
    <scope>IDENTIFICATION</scope>
    <source>
        <tissue evidence="7">Leaf</tissue>
    </source>
</reference>
<dbReference type="PANTHER" id="PTHR47926:SF538">
    <property type="entry name" value="WHIM2 DOMAIN-CONTAINING PROTEIN"/>
    <property type="match status" value="1"/>
</dbReference>
<feature type="repeat" description="PPR" evidence="4">
    <location>
        <begin position="227"/>
        <end position="261"/>
    </location>
</feature>
<keyword evidence="2" id="KW-0677">Repeat</keyword>
<feature type="domain" description="DYW" evidence="5">
    <location>
        <begin position="743"/>
        <end position="835"/>
    </location>
</feature>
<dbReference type="AlphaFoldDB" id="A0A6P5EW56"/>
<dbReference type="OrthoDB" id="185373at2759"/>
<organism evidence="6 7">
    <name type="scientific">Ananas comosus</name>
    <name type="common">Pineapple</name>
    <name type="synonym">Ananas ananas</name>
    <dbReference type="NCBI Taxonomy" id="4615"/>
    <lineage>
        <taxon>Eukaryota</taxon>
        <taxon>Viridiplantae</taxon>
        <taxon>Streptophyta</taxon>
        <taxon>Embryophyta</taxon>
        <taxon>Tracheophyta</taxon>
        <taxon>Spermatophyta</taxon>
        <taxon>Magnoliopsida</taxon>
        <taxon>Liliopsida</taxon>
        <taxon>Poales</taxon>
        <taxon>Bromeliaceae</taxon>
        <taxon>Bromelioideae</taxon>
        <taxon>Ananas</taxon>
    </lineage>
</organism>
<keyword evidence="3" id="KW-0809">Transit peptide</keyword>
<feature type="repeat" description="PPR" evidence="4">
    <location>
        <begin position="426"/>
        <end position="460"/>
    </location>
</feature>
<gene>
    <name evidence="7" type="primary">LOC109709804</name>
</gene>
<protein>
    <submittedName>
        <fullName evidence="7">Pentatricopeptide repeat-containing protein At2g27610</fullName>
    </submittedName>
</protein>
<dbReference type="Pfam" id="PF13041">
    <property type="entry name" value="PPR_2"/>
    <property type="match status" value="3"/>
</dbReference>